<dbReference type="Gene3D" id="1.10.10.1410">
    <property type="match status" value="1"/>
</dbReference>
<name>A0AB34JC24_PRYPA</name>
<sequence length="116" mass="11430">MSLGGNKNELACVYAALILHDEGLDITSEHISSILAAAGVEVEAYWPALFAKLCKGKDMGAMISALGSGGGGAAPVAAAGAAAPAAGGGGAPAAAKKAPEPEPEEEEEDMGFDLFD</sequence>
<dbReference type="GO" id="GO:0003735">
    <property type="term" value="F:structural constituent of ribosome"/>
    <property type="evidence" value="ECO:0007669"/>
    <property type="project" value="InterPro"/>
</dbReference>
<dbReference type="PANTHER" id="PTHR45696">
    <property type="entry name" value="60S ACIDIC RIBOSOMAL PROTEIN P1"/>
    <property type="match status" value="1"/>
</dbReference>
<evidence type="ECO:0000256" key="1">
    <source>
        <dbReference type="ARBA" id="ARBA00005436"/>
    </source>
</evidence>
<keyword evidence="6" id="KW-1185">Reference proteome</keyword>
<reference evidence="5 6" key="1">
    <citation type="journal article" date="2024" name="Science">
        <title>Giant polyketide synthase enzymes in the biosynthesis of giant marine polyether toxins.</title>
        <authorList>
            <person name="Fallon T.R."/>
            <person name="Shende V.V."/>
            <person name="Wierzbicki I.H."/>
            <person name="Pendleton A.L."/>
            <person name="Watervoot N.F."/>
            <person name="Auber R.P."/>
            <person name="Gonzalez D.J."/>
            <person name="Wisecaver J.H."/>
            <person name="Moore B.S."/>
        </authorList>
    </citation>
    <scope>NUCLEOTIDE SEQUENCE [LARGE SCALE GENOMIC DNA]</scope>
    <source>
        <strain evidence="5 6">12B1</strain>
    </source>
</reference>
<dbReference type="GO" id="GO:0043021">
    <property type="term" value="F:ribonucleoprotein complex binding"/>
    <property type="evidence" value="ECO:0007669"/>
    <property type="project" value="TreeGrafter"/>
</dbReference>
<feature type="compositionally biased region" description="Acidic residues" evidence="4">
    <location>
        <begin position="101"/>
        <end position="116"/>
    </location>
</feature>
<evidence type="ECO:0000256" key="2">
    <source>
        <dbReference type="ARBA" id="ARBA00022980"/>
    </source>
</evidence>
<evidence type="ECO:0000313" key="5">
    <source>
        <dbReference type="EMBL" id="KAL1519314.1"/>
    </source>
</evidence>
<dbReference type="EMBL" id="JBGBPQ010000009">
    <property type="protein sequence ID" value="KAL1519314.1"/>
    <property type="molecule type" value="Genomic_DNA"/>
</dbReference>
<dbReference type="AlphaFoldDB" id="A0AB34JC24"/>
<dbReference type="FunFam" id="1.10.10.1410:FF:000001">
    <property type="entry name" value="60S acidic ribosomal protein P1"/>
    <property type="match status" value="1"/>
</dbReference>
<dbReference type="GO" id="GO:0022625">
    <property type="term" value="C:cytosolic large ribosomal subunit"/>
    <property type="evidence" value="ECO:0007669"/>
    <property type="project" value="TreeGrafter"/>
</dbReference>
<keyword evidence="3" id="KW-0687">Ribonucleoprotein</keyword>
<dbReference type="GO" id="GO:0006414">
    <property type="term" value="P:translational elongation"/>
    <property type="evidence" value="ECO:0007669"/>
    <property type="project" value="InterPro"/>
</dbReference>
<dbReference type="CDD" id="cd05831">
    <property type="entry name" value="Ribosomal_P1"/>
    <property type="match status" value="1"/>
</dbReference>
<dbReference type="GO" id="GO:0002181">
    <property type="term" value="P:cytoplasmic translation"/>
    <property type="evidence" value="ECO:0007669"/>
    <property type="project" value="TreeGrafter"/>
</dbReference>
<dbReference type="InterPro" id="IPR027534">
    <property type="entry name" value="Ribosomal_P1/P2"/>
</dbReference>
<organism evidence="5 6">
    <name type="scientific">Prymnesium parvum</name>
    <name type="common">Toxic golden alga</name>
    <dbReference type="NCBI Taxonomy" id="97485"/>
    <lineage>
        <taxon>Eukaryota</taxon>
        <taxon>Haptista</taxon>
        <taxon>Haptophyta</taxon>
        <taxon>Prymnesiophyceae</taxon>
        <taxon>Prymnesiales</taxon>
        <taxon>Prymnesiaceae</taxon>
        <taxon>Prymnesium</taxon>
    </lineage>
</organism>
<proteinExistence type="inferred from homology"/>
<gene>
    <name evidence="5" type="ORF">AB1Y20_022841</name>
</gene>
<dbReference type="Pfam" id="PF00428">
    <property type="entry name" value="Ribosomal_60s"/>
    <property type="match status" value="1"/>
</dbReference>
<evidence type="ECO:0000256" key="3">
    <source>
        <dbReference type="ARBA" id="ARBA00023274"/>
    </source>
</evidence>
<evidence type="ECO:0000313" key="6">
    <source>
        <dbReference type="Proteomes" id="UP001515480"/>
    </source>
</evidence>
<dbReference type="HAMAP" id="MF_01478">
    <property type="entry name" value="Ribosomal_L12_arch"/>
    <property type="match status" value="1"/>
</dbReference>
<dbReference type="InterPro" id="IPR038716">
    <property type="entry name" value="P1/P2_N_sf"/>
</dbReference>
<keyword evidence="2" id="KW-0689">Ribosomal protein</keyword>
<comment type="similarity">
    <text evidence="1">Belongs to the eukaryotic ribosomal protein P1/P2 family.</text>
</comment>
<evidence type="ECO:0008006" key="7">
    <source>
        <dbReference type="Google" id="ProtNLM"/>
    </source>
</evidence>
<feature type="region of interest" description="Disordered" evidence="4">
    <location>
        <begin position="82"/>
        <end position="116"/>
    </location>
</feature>
<comment type="caution">
    <text evidence="5">The sequence shown here is derived from an EMBL/GenBank/DDBJ whole genome shotgun (WGS) entry which is preliminary data.</text>
</comment>
<evidence type="ECO:0000256" key="4">
    <source>
        <dbReference type="SAM" id="MobiDB-lite"/>
    </source>
</evidence>
<dbReference type="PANTHER" id="PTHR45696:SF10">
    <property type="entry name" value="LARGE RIBOSOMAL SUBUNIT PROTEIN P1"/>
    <property type="match status" value="1"/>
</dbReference>
<accession>A0AB34JC24</accession>
<dbReference type="Proteomes" id="UP001515480">
    <property type="component" value="Unassembled WGS sequence"/>
</dbReference>
<dbReference type="GO" id="GO:0030295">
    <property type="term" value="F:protein kinase activator activity"/>
    <property type="evidence" value="ECO:0007669"/>
    <property type="project" value="TreeGrafter"/>
</dbReference>
<protein>
    <recommendedName>
        <fullName evidence="7">60S acidic ribosomal protein P1</fullName>
    </recommendedName>
</protein>